<dbReference type="SUPFAM" id="SSF46785">
    <property type="entry name" value="Winged helix' DNA-binding domain"/>
    <property type="match status" value="1"/>
</dbReference>
<feature type="domain" description="HTH marR-type" evidence="2">
    <location>
        <begin position="9"/>
        <end position="59"/>
    </location>
</feature>
<dbReference type="Pfam" id="PF12802">
    <property type="entry name" value="MarR_2"/>
    <property type="match status" value="1"/>
</dbReference>
<dbReference type="InterPro" id="IPR011991">
    <property type="entry name" value="ArsR-like_HTH"/>
</dbReference>
<keyword evidence="4" id="KW-1185">Reference proteome</keyword>
<evidence type="ECO:0000313" key="3">
    <source>
        <dbReference type="EMBL" id="MFI7442926.1"/>
    </source>
</evidence>
<protein>
    <submittedName>
        <fullName evidence="3">Helix-turn-helix transcriptional regulator</fullName>
    </submittedName>
</protein>
<dbReference type="EMBL" id="JBITMB010000005">
    <property type="protein sequence ID" value="MFI7442926.1"/>
    <property type="molecule type" value="Genomic_DNA"/>
</dbReference>
<evidence type="ECO:0000256" key="1">
    <source>
        <dbReference type="SAM" id="MobiDB-lite"/>
    </source>
</evidence>
<dbReference type="InterPro" id="IPR036388">
    <property type="entry name" value="WH-like_DNA-bd_sf"/>
</dbReference>
<dbReference type="Proteomes" id="UP001612928">
    <property type="component" value="Unassembled WGS sequence"/>
</dbReference>
<dbReference type="InterPro" id="IPR036390">
    <property type="entry name" value="WH_DNA-bd_sf"/>
</dbReference>
<dbReference type="Gene3D" id="1.10.10.10">
    <property type="entry name" value="Winged helix-like DNA-binding domain superfamily/Winged helix DNA-binding domain"/>
    <property type="match status" value="1"/>
</dbReference>
<accession>A0ABW8A831</accession>
<name>A0ABW8A831_9ACTN</name>
<evidence type="ECO:0000259" key="2">
    <source>
        <dbReference type="Pfam" id="PF12802"/>
    </source>
</evidence>
<proteinExistence type="predicted"/>
<comment type="caution">
    <text evidence="3">The sequence shown here is derived from an EMBL/GenBank/DDBJ whole genome shotgun (WGS) entry which is preliminary data.</text>
</comment>
<reference evidence="3 4" key="1">
    <citation type="submission" date="2024-10" db="EMBL/GenBank/DDBJ databases">
        <title>The Natural Products Discovery Center: Release of the First 8490 Sequenced Strains for Exploring Actinobacteria Biosynthetic Diversity.</title>
        <authorList>
            <person name="Kalkreuter E."/>
            <person name="Kautsar S.A."/>
            <person name="Yang D."/>
            <person name="Bader C.D."/>
            <person name="Teijaro C.N."/>
            <person name="Fluegel L."/>
            <person name="Davis C.M."/>
            <person name="Simpson J.R."/>
            <person name="Lauterbach L."/>
            <person name="Steele A.D."/>
            <person name="Gui C."/>
            <person name="Meng S."/>
            <person name="Li G."/>
            <person name="Viehrig K."/>
            <person name="Ye F."/>
            <person name="Su P."/>
            <person name="Kiefer A.F."/>
            <person name="Nichols A."/>
            <person name="Cepeda A.J."/>
            <person name="Yan W."/>
            <person name="Fan B."/>
            <person name="Jiang Y."/>
            <person name="Adhikari A."/>
            <person name="Zheng C.-J."/>
            <person name="Schuster L."/>
            <person name="Cowan T.M."/>
            <person name="Smanski M.J."/>
            <person name="Chevrette M.G."/>
            <person name="De Carvalho L.P.S."/>
            <person name="Shen B."/>
        </authorList>
    </citation>
    <scope>NUCLEOTIDE SEQUENCE [LARGE SCALE GENOMIC DNA]</scope>
    <source>
        <strain evidence="3 4">NPDC049503</strain>
    </source>
</reference>
<gene>
    <name evidence="3" type="ORF">ACIBP5_23400</name>
</gene>
<sequence length="122" mass="12929">MPDWTFLTNHAHVLLCIARDPGARIRDVAARVGITERAAQRILADLTATGYLTATREGRRNRYQLNPTLPLRHPLEGGHQIGEILAVLHPVDASASGPASGPATGPASGQQATAATATHARR</sequence>
<organism evidence="3 4">
    <name type="scientific">Nonomuraea indica</name>
    <dbReference type="NCBI Taxonomy" id="1581193"/>
    <lineage>
        <taxon>Bacteria</taxon>
        <taxon>Bacillati</taxon>
        <taxon>Actinomycetota</taxon>
        <taxon>Actinomycetes</taxon>
        <taxon>Streptosporangiales</taxon>
        <taxon>Streptosporangiaceae</taxon>
        <taxon>Nonomuraea</taxon>
    </lineage>
</organism>
<evidence type="ECO:0000313" key="4">
    <source>
        <dbReference type="Proteomes" id="UP001612928"/>
    </source>
</evidence>
<dbReference type="InterPro" id="IPR000835">
    <property type="entry name" value="HTH_MarR-typ"/>
</dbReference>
<dbReference type="CDD" id="cd00090">
    <property type="entry name" value="HTH_ARSR"/>
    <property type="match status" value="1"/>
</dbReference>
<dbReference type="RefSeq" id="WP_397022946.1">
    <property type="nucleotide sequence ID" value="NZ_JBITMB010000005.1"/>
</dbReference>
<feature type="region of interest" description="Disordered" evidence="1">
    <location>
        <begin position="93"/>
        <end position="122"/>
    </location>
</feature>